<dbReference type="Pfam" id="PF13178">
    <property type="entry name" value="DUF4005"/>
    <property type="match status" value="1"/>
</dbReference>
<accession>A0A6J1CI87</accession>
<evidence type="ECO:0000313" key="6">
    <source>
        <dbReference type="Proteomes" id="UP000504603"/>
    </source>
</evidence>
<evidence type="ECO:0000256" key="2">
    <source>
        <dbReference type="ARBA" id="ARBA00024341"/>
    </source>
</evidence>
<proteinExistence type="inferred from homology"/>
<name>A0A6J1CI87_MOMCH</name>
<dbReference type="Gene3D" id="1.20.5.190">
    <property type="match status" value="1"/>
</dbReference>
<sequence>MGKKGRTNSWFSTVKKVFKSSTPSSNHSSDSFHNNNKKENGNVQKWEQNIGHQEVISFEQFPTEISTEITNNESVQSTPKIEDRDHAIAVAAATAAAAEAAVAAAQAAAKVVRLAGYGWQSREDRAATLIQAYYRGYLARRALRALKGLVRLQALVRGHNVRKQAQMTMRCMQALVRVQARVRARRLQLANQNYHTRIIAEEVEDYEDYEEKKNILKKYEMEGWDGGALSVEKIKENSSRKRDALMKRERALAYAYSYQQVQQHQRGEGMLDELREEGSDFGIRHEKAEYGWNWLEHWMSSQSQPYPYPYPRECSYITPATTTTATATDDMSEKTVEMDPIALAQLNLGSVESGPAYSSRQKRQSISKNNGHVPSYMAPTQSAKAKVKVRSRGSACESSSSGGGTVGYQGPRSPTPINTGTGTPSHMLQLPSGQHQQHWALPIPPWRPAFASFT</sequence>
<evidence type="ECO:0000256" key="3">
    <source>
        <dbReference type="ARBA" id="ARBA00024378"/>
    </source>
</evidence>
<feature type="domain" description="DUF4005" evidence="5">
    <location>
        <begin position="354"/>
        <end position="391"/>
    </location>
</feature>
<dbReference type="Proteomes" id="UP000504603">
    <property type="component" value="Unplaced"/>
</dbReference>
<dbReference type="PANTHER" id="PTHR32295">
    <property type="entry name" value="IQ-DOMAIN 5-RELATED"/>
    <property type="match status" value="1"/>
</dbReference>
<comment type="similarity">
    <text evidence="2">Belongs to the IQD family.</text>
</comment>
<evidence type="ECO:0000259" key="5">
    <source>
        <dbReference type="Pfam" id="PF13178"/>
    </source>
</evidence>
<dbReference type="CDD" id="cd23767">
    <property type="entry name" value="IQCD"/>
    <property type="match status" value="1"/>
</dbReference>
<comment type="subunit">
    <text evidence="3">Binds to multiple calmodulin (CaM) in the presence of Ca(2+) and CaM-like proteins.</text>
</comment>
<feature type="region of interest" description="Disordered" evidence="4">
    <location>
        <begin position="352"/>
        <end position="436"/>
    </location>
</feature>
<dbReference type="RefSeq" id="XP_022140847.1">
    <property type="nucleotide sequence ID" value="XM_022285155.1"/>
</dbReference>
<dbReference type="InterPro" id="IPR025064">
    <property type="entry name" value="DUF4005"/>
</dbReference>
<dbReference type="PROSITE" id="PS50096">
    <property type="entry name" value="IQ"/>
    <property type="match status" value="2"/>
</dbReference>
<organism evidence="6 7">
    <name type="scientific">Momordica charantia</name>
    <name type="common">Bitter gourd</name>
    <name type="synonym">Balsam pear</name>
    <dbReference type="NCBI Taxonomy" id="3673"/>
    <lineage>
        <taxon>Eukaryota</taxon>
        <taxon>Viridiplantae</taxon>
        <taxon>Streptophyta</taxon>
        <taxon>Embryophyta</taxon>
        <taxon>Tracheophyta</taxon>
        <taxon>Spermatophyta</taxon>
        <taxon>Magnoliopsida</taxon>
        <taxon>eudicotyledons</taxon>
        <taxon>Gunneridae</taxon>
        <taxon>Pentapetalae</taxon>
        <taxon>rosids</taxon>
        <taxon>fabids</taxon>
        <taxon>Cucurbitales</taxon>
        <taxon>Cucurbitaceae</taxon>
        <taxon>Momordiceae</taxon>
        <taxon>Momordica</taxon>
    </lineage>
</organism>
<evidence type="ECO:0000256" key="1">
    <source>
        <dbReference type="ARBA" id="ARBA00022860"/>
    </source>
</evidence>
<dbReference type="InterPro" id="IPR000048">
    <property type="entry name" value="IQ_motif_EF-hand-BS"/>
</dbReference>
<keyword evidence="1" id="KW-0112">Calmodulin-binding</keyword>
<dbReference type="KEGG" id="mcha:111011417"/>
<dbReference type="GeneID" id="111011417"/>
<feature type="compositionally biased region" description="Low complexity" evidence="4">
    <location>
        <begin position="20"/>
        <end position="34"/>
    </location>
</feature>
<dbReference type="AlphaFoldDB" id="A0A6J1CI87"/>
<dbReference type="PANTHER" id="PTHR32295:SF33">
    <property type="entry name" value="PROTEIN IQ-DOMAIN 21"/>
    <property type="match status" value="1"/>
</dbReference>
<dbReference type="Pfam" id="PF00612">
    <property type="entry name" value="IQ"/>
    <property type="match status" value="2"/>
</dbReference>
<feature type="compositionally biased region" description="Polar residues" evidence="4">
    <location>
        <begin position="366"/>
        <end position="383"/>
    </location>
</feature>
<feature type="compositionally biased region" description="Polar residues" evidence="4">
    <location>
        <begin position="415"/>
        <end position="436"/>
    </location>
</feature>
<feature type="region of interest" description="Disordered" evidence="4">
    <location>
        <begin position="19"/>
        <end position="40"/>
    </location>
</feature>
<dbReference type="OrthoDB" id="1915057at2759"/>
<dbReference type="GO" id="GO:0005516">
    <property type="term" value="F:calmodulin binding"/>
    <property type="evidence" value="ECO:0007669"/>
    <property type="project" value="UniProtKB-KW"/>
</dbReference>
<evidence type="ECO:0000256" key="4">
    <source>
        <dbReference type="SAM" id="MobiDB-lite"/>
    </source>
</evidence>
<reference evidence="7" key="1">
    <citation type="submission" date="2025-08" db="UniProtKB">
        <authorList>
            <consortium name="RefSeq"/>
        </authorList>
    </citation>
    <scope>IDENTIFICATION</scope>
    <source>
        <strain evidence="7">OHB3-1</strain>
    </source>
</reference>
<evidence type="ECO:0000313" key="7">
    <source>
        <dbReference type="RefSeq" id="XP_022140847.1"/>
    </source>
</evidence>
<keyword evidence="6" id="KW-1185">Reference proteome</keyword>
<gene>
    <name evidence="7" type="primary">LOC111011417</name>
</gene>
<dbReference type="SMART" id="SM00015">
    <property type="entry name" value="IQ"/>
    <property type="match status" value="2"/>
</dbReference>
<protein>
    <submittedName>
        <fullName evidence="7">Protein IQ-DOMAIN 1</fullName>
    </submittedName>
</protein>